<comment type="caution">
    <text evidence="2">The sequence shown here is derived from an EMBL/GenBank/DDBJ whole genome shotgun (WGS) entry which is preliminary data.</text>
</comment>
<dbReference type="InterPro" id="IPR034154">
    <property type="entry name" value="TOPRIM_DnaG/twinkle"/>
</dbReference>
<reference evidence="2 3" key="1">
    <citation type="submission" date="2018-06" db="EMBL/GenBank/DDBJ databases">
        <title>Genomic Encyclopedia of Type Strains, Phase III (KMG-III): the genomes of soil and plant-associated and newly described type strains.</title>
        <authorList>
            <person name="Whitman W."/>
        </authorList>
    </citation>
    <scope>NUCLEOTIDE SEQUENCE [LARGE SCALE GENOMIC DNA]</scope>
    <source>
        <strain evidence="2 3">CGMCC 1.12398</strain>
    </source>
</reference>
<organism evidence="2 3">
    <name type="scientific">Flavobacterium aquaticum</name>
    <dbReference type="NCBI Taxonomy" id="1236486"/>
    <lineage>
        <taxon>Bacteria</taxon>
        <taxon>Pseudomonadati</taxon>
        <taxon>Bacteroidota</taxon>
        <taxon>Flavobacteriia</taxon>
        <taxon>Flavobacteriales</taxon>
        <taxon>Flavobacteriaceae</taxon>
        <taxon>Flavobacterium</taxon>
    </lineage>
</organism>
<dbReference type="CDD" id="cd01029">
    <property type="entry name" value="TOPRIM_primases"/>
    <property type="match status" value="1"/>
</dbReference>
<dbReference type="EMBL" id="QLMI01000010">
    <property type="protein sequence ID" value="RAK19597.1"/>
    <property type="molecule type" value="Genomic_DNA"/>
</dbReference>
<evidence type="ECO:0000313" key="3">
    <source>
        <dbReference type="Proteomes" id="UP000249620"/>
    </source>
</evidence>
<dbReference type="OrthoDB" id="1068350at2"/>
<dbReference type="AlphaFoldDB" id="A0A327YGI8"/>
<proteinExistence type="predicted"/>
<keyword evidence="3" id="KW-1185">Reference proteome</keyword>
<dbReference type="Proteomes" id="UP000249620">
    <property type="component" value="Unassembled WGS sequence"/>
</dbReference>
<name>A0A327YGI8_9FLAO</name>
<gene>
    <name evidence="2" type="ORF">B0I03_11024</name>
</gene>
<evidence type="ECO:0000313" key="2">
    <source>
        <dbReference type="EMBL" id="RAK19597.1"/>
    </source>
</evidence>
<dbReference type="RefSeq" id="WP_111567822.1">
    <property type="nucleotide sequence ID" value="NZ_QLMI01000010.1"/>
</dbReference>
<dbReference type="Pfam" id="PF19898">
    <property type="entry name" value="DUF6371"/>
    <property type="match status" value="1"/>
</dbReference>
<protein>
    <recommendedName>
        <fullName evidence="1">DUF6371 domain-containing protein</fullName>
    </recommendedName>
</protein>
<evidence type="ECO:0000259" key="1">
    <source>
        <dbReference type="Pfam" id="PF19898"/>
    </source>
</evidence>
<feature type="domain" description="DUF6371" evidence="1">
    <location>
        <begin position="117"/>
        <end position="257"/>
    </location>
</feature>
<accession>A0A327YGI8</accession>
<sequence>MFTKVAQNLKFNPKRNYKLVTPCCRKTNTDGKFVNYIDYEDYYGYCHSCGVATLPPTIYLNEFGEEFIWNKLENKYIKNTISQVAIPVAASCNKIAIPQQFIPEEEIWSNYYTEPENNLLQFLRKNYDNELVEDAKEVYAISTSDDGGTMFWNINKDLKIQKLKIGYYDKNGRRKDHFKVPYLNKDGYISCLFGEHILGYNYYQDKTVILVESEKTAIIGYILMSKYIWLAYGGCNGLTIEKAQILRGFRVLIIPDMSENAVMVATKKVAELRQNGIDIKLWDMTNGKTDDQLNKEEIYNNDLEDFFRVLKFQ</sequence>
<dbReference type="InterPro" id="IPR045951">
    <property type="entry name" value="DUF6371"/>
</dbReference>